<dbReference type="InterPro" id="IPR001314">
    <property type="entry name" value="Peptidase_S1A"/>
</dbReference>
<dbReference type="Pfam" id="PF00089">
    <property type="entry name" value="Trypsin"/>
    <property type="match status" value="3"/>
</dbReference>
<dbReference type="SUPFAM" id="SSF50494">
    <property type="entry name" value="Trypsin-like serine proteases"/>
    <property type="match status" value="3"/>
</dbReference>
<dbReference type="SUPFAM" id="SSF55797">
    <property type="entry name" value="PR-1-like"/>
    <property type="match status" value="1"/>
</dbReference>
<keyword evidence="1" id="KW-1015">Disulfide bond</keyword>
<reference evidence="6" key="1">
    <citation type="submission" date="2021-02" db="EMBL/GenBank/DDBJ databases">
        <authorList>
            <person name="Nowell W R."/>
        </authorList>
    </citation>
    <scope>NUCLEOTIDE SEQUENCE</scope>
</reference>
<dbReference type="CDD" id="cd00190">
    <property type="entry name" value="Tryp_SPc"/>
    <property type="match status" value="3"/>
</dbReference>
<dbReference type="Gene3D" id="3.40.33.10">
    <property type="entry name" value="CAP"/>
    <property type="match status" value="1"/>
</dbReference>
<feature type="chain" id="PRO_5032330277" description="Peptidase S1 domain-containing protein" evidence="4">
    <location>
        <begin position="20"/>
        <end position="1337"/>
    </location>
</feature>
<dbReference type="InterPro" id="IPR001254">
    <property type="entry name" value="Trypsin_dom"/>
</dbReference>
<evidence type="ECO:0000259" key="5">
    <source>
        <dbReference type="PROSITE" id="PS50240"/>
    </source>
</evidence>
<organism evidence="6 7">
    <name type="scientific">Adineta ricciae</name>
    <name type="common">Rotifer</name>
    <dbReference type="NCBI Taxonomy" id="249248"/>
    <lineage>
        <taxon>Eukaryota</taxon>
        <taxon>Metazoa</taxon>
        <taxon>Spiralia</taxon>
        <taxon>Gnathifera</taxon>
        <taxon>Rotifera</taxon>
        <taxon>Eurotatoria</taxon>
        <taxon>Bdelloidea</taxon>
        <taxon>Adinetida</taxon>
        <taxon>Adinetidae</taxon>
        <taxon>Adineta</taxon>
    </lineage>
</organism>
<comment type="similarity">
    <text evidence="2">Belongs to the peptidase S1 family. CLIP subfamily.</text>
</comment>
<dbReference type="CDD" id="cd05382">
    <property type="entry name" value="CAP_GAPR1-like"/>
    <property type="match status" value="1"/>
</dbReference>
<gene>
    <name evidence="6" type="ORF">XAT740_LOCUS20875</name>
</gene>
<dbReference type="SMART" id="SM00198">
    <property type="entry name" value="SCP"/>
    <property type="match status" value="1"/>
</dbReference>
<evidence type="ECO:0000256" key="1">
    <source>
        <dbReference type="ARBA" id="ARBA00023157"/>
    </source>
</evidence>
<dbReference type="InterPro" id="IPR033116">
    <property type="entry name" value="TRYPSIN_SER"/>
</dbReference>
<dbReference type="InterPro" id="IPR035940">
    <property type="entry name" value="CAP_sf"/>
</dbReference>
<dbReference type="PROSITE" id="PS00134">
    <property type="entry name" value="TRYPSIN_HIS"/>
    <property type="match status" value="1"/>
</dbReference>
<keyword evidence="3" id="KW-0720">Serine protease</keyword>
<dbReference type="InterPro" id="IPR009003">
    <property type="entry name" value="Peptidase_S1_PA"/>
</dbReference>
<dbReference type="GO" id="GO:0005576">
    <property type="term" value="C:extracellular region"/>
    <property type="evidence" value="ECO:0007669"/>
    <property type="project" value="InterPro"/>
</dbReference>
<comment type="caution">
    <text evidence="6">The sequence shown here is derived from an EMBL/GenBank/DDBJ whole genome shotgun (WGS) entry which is preliminary data.</text>
</comment>
<protein>
    <recommendedName>
        <fullName evidence="5">Peptidase S1 domain-containing protein</fullName>
    </recommendedName>
</protein>
<dbReference type="PROSITE" id="PS00135">
    <property type="entry name" value="TRYPSIN_SER"/>
    <property type="match status" value="1"/>
</dbReference>
<dbReference type="InterPro" id="IPR014044">
    <property type="entry name" value="CAP_dom"/>
</dbReference>
<dbReference type="PROSITE" id="PS50240">
    <property type="entry name" value="TRYPSIN_DOM"/>
    <property type="match status" value="3"/>
</dbReference>
<dbReference type="Gene3D" id="2.40.10.10">
    <property type="entry name" value="Trypsin-like serine proteases"/>
    <property type="match status" value="3"/>
</dbReference>
<dbReference type="InterPro" id="IPR043504">
    <property type="entry name" value="Peptidase_S1_PA_chymotrypsin"/>
</dbReference>
<dbReference type="PRINTS" id="PR00722">
    <property type="entry name" value="CHYMOTRYPSIN"/>
</dbReference>
<evidence type="ECO:0000313" key="7">
    <source>
        <dbReference type="Proteomes" id="UP000663828"/>
    </source>
</evidence>
<dbReference type="FunFam" id="3.40.33.10:FF:000002">
    <property type="entry name" value="Golgi-associated plant pathogenesis-related protein 1"/>
    <property type="match status" value="1"/>
</dbReference>
<sequence length="1337" mass="150050">MKLWHQVRCLFLLTIVVESKHFACEKKHSCGCGHSNVEINTRIINGEEAVPFSWSMVVSIRYDLIHNGNSLMHVCGGTILTESFILTAANCLDELKGSVINANVTIAAGIHRRSQPRQIIRSVDQVIIHPNWTGSWNQYENDIALLHLSQPIDFSRNSLITRTCLPEQLSTDEELLQYPVPGLNLVVVGWGRRVFHGDDSDILQQLPVTTLNNNHTICKNMISDPLSQFCAKLHDASGSPCYGDFGGPILRWLQDRWEQVGIASFTPDGCEENSATGYTRLAYHREWIDEQIKDKDESTDYPLLTTVTDEVIPEPSSNNYQCDRNEVPCGCGRRHVQFSPSKIMNNNHEAVPYSWSMIVSIRSKNKNKHLCSGSILSEFYILTSASCIENLSTYGLMVLAGIHNRSEAAGIYRKVDRIFMHPNYAGHLDNYANDLAILHVSEPFYFESSMFISRTCLMEKDSWTTNPVFYPSAGSKLAVVGWGLMNCQNKSREQDLLQQIEVYSTDQLEKTCYILDKHQNFQFCAGLANMQGEVPCVGDPGSPVFLWLRDHWVQVGIGSYIFDYGAFRNLGIYTRTIEYNEWIQQIIGNCSSKDPLWTTTTTTPVPHTTVQPISYPCNRSATCGCGPVSVSLTPPRIVGGENALSYSWPMMVSIRFSFPARHWCGGSILSDSYILTAAHCLSLYVLNPPANITISASLTNLSDPNQILRRVDHIYIHPEYIGHQDNYRHDIAVLHLNESLAIENHSLLTRTCVHRVEPPALSKDYIKTGTPLAVIGWGRARPNSPFESTILQQVEVYAIDNDDPVCQDITNNTEIQFCAGLHRGGKDACQGDSGGPIFQWRDSYWEQVGIVSYGKGCAEPNKPGVYTRLSYYYDWISDILKNSSEHLEPKVTFETTSSTSVEFTVTANVSLNDTTTALAENKTTQFVKNIAPASRETRDVPANKFFGPGFNWWRSTTSRSTRPTSSNTPAAISSTAQTVVTSSVMPSSTTSSSSPFTTFQNEVLAQTNKYRAMHCAPNLKLNATLNSIAQAYAVKLTTLKTLTHSNNKLGENLYMTSLTSTMDVNSVKGSQPVDLWYAEVKDYNWSSPGFTSGAGHFTQLVWISSTDLGVGIACANDVRACYVVANYSPAGNVFGQFPANHQACILIILMASFLSRYLKYISFFVLIVAILYKYEIPVSPSNSKTLLIKKNSLLPYDKVQVYQLITNIDKFTGWYPNVARVEHMKATAPRAKKPEGEKYRLITKIPLIGEISSELTIQKTNRPEQFIYSVNSWLLETNFIELKSNLKNKNSTDIEWTVYTKRRSALFQYVILPFAKFYKNQLVREALFSLMIHFRNL</sequence>
<accession>A0A814SRU2</accession>
<dbReference type="Proteomes" id="UP000663828">
    <property type="component" value="Unassembled WGS sequence"/>
</dbReference>
<name>A0A814SRU2_ADIRI</name>
<dbReference type="InterPro" id="IPR034113">
    <property type="entry name" value="SCP_GAPR1-like"/>
</dbReference>
<evidence type="ECO:0000313" key="6">
    <source>
        <dbReference type="EMBL" id="CAF1149581.1"/>
    </source>
</evidence>
<keyword evidence="4" id="KW-0732">Signal</keyword>
<feature type="signal peptide" evidence="4">
    <location>
        <begin position="1"/>
        <end position="19"/>
    </location>
</feature>
<dbReference type="PROSITE" id="PS01009">
    <property type="entry name" value="CRISP_1"/>
    <property type="match status" value="1"/>
</dbReference>
<dbReference type="PANTHER" id="PTHR24256">
    <property type="entry name" value="TRYPTASE-RELATED"/>
    <property type="match status" value="1"/>
</dbReference>
<keyword evidence="3" id="KW-0645">Protease</keyword>
<keyword evidence="3" id="KW-0378">Hydrolase</keyword>
<proteinExistence type="inferred from homology"/>
<dbReference type="InterPro" id="IPR018244">
    <property type="entry name" value="Allrgn_V5/Tpx1_CS"/>
</dbReference>
<feature type="domain" description="Peptidase S1" evidence="5">
    <location>
        <begin position="343"/>
        <end position="588"/>
    </location>
</feature>
<dbReference type="FunFam" id="2.40.10.10:FF:000002">
    <property type="entry name" value="Transmembrane protease serine"/>
    <property type="match status" value="1"/>
</dbReference>
<feature type="domain" description="Peptidase S1" evidence="5">
    <location>
        <begin position="43"/>
        <end position="293"/>
    </location>
</feature>
<dbReference type="SMART" id="SM00020">
    <property type="entry name" value="Tryp_SPc"/>
    <property type="match status" value="3"/>
</dbReference>
<dbReference type="FunFam" id="2.40.10.10:FF:000068">
    <property type="entry name" value="transmembrane protease serine 2"/>
    <property type="match status" value="3"/>
</dbReference>
<keyword evidence="7" id="KW-1185">Reference proteome</keyword>
<dbReference type="Pfam" id="PF00188">
    <property type="entry name" value="CAP"/>
    <property type="match status" value="1"/>
</dbReference>
<evidence type="ECO:0000256" key="2">
    <source>
        <dbReference type="ARBA" id="ARBA00024195"/>
    </source>
</evidence>
<dbReference type="GO" id="GO:0004252">
    <property type="term" value="F:serine-type endopeptidase activity"/>
    <property type="evidence" value="ECO:0007669"/>
    <property type="project" value="InterPro"/>
</dbReference>
<evidence type="ECO:0000256" key="3">
    <source>
        <dbReference type="RuleBase" id="RU363034"/>
    </source>
</evidence>
<dbReference type="GO" id="GO:0006508">
    <property type="term" value="P:proteolysis"/>
    <property type="evidence" value="ECO:0007669"/>
    <property type="project" value="UniProtKB-KW"/>
</dbReference>
<evidence type="ECO:0000256" key="4">
    <source>
        <dbReference type="SAM" id="SignalP"/>
    </source>
</evidence>
<dbReference type="EMBL" id="CAJNOR010001476">
    <property type="protein sequence ID" value="CAF1149581.1"/>
    <property type="molecule type" value="Genomic_DNA"/>
</dbReference>
<feature type="domain" description="Peptidase S1" evidence="5">
    <location>
        <begin position="637"/>
        <end position="881"/>
    </location>
</feature>
<dbReference type="InterPro" id="IPR051487">
    <property type="entry name" value="Ser/Thr_Proteases_Immune/Dev"/>
</dbReference>
<dbReference type="InterPro" id="IPR018114">
    <property type="entry name" value="TRYPSIN_HIS"/>
</dbReference>